<evidence type="ECO:0000256" key="1">
    <source>
        <dbReference type="SAM" id="MobiDB-lite"/>
    </source>
</evidence>
<dbReference type="Proteomes" id="UP001081071">
    <property type="component" value="Unassembled WGS sequence"/>
</dbReference>
<reference evidence="3" key="1">
    <citation type="submission" date="2022-12" db="EMBL/GenBank/DDBJ databases">
        <authorList>
            <person name="Krivoruchko A.V."/>
            <person name="Elkin A."/>
        </authorList>
    </citation>
    <scope>NUCLEOTIDE SEQUENCE</scope>
    <source>
        <strain evidence="3">IEGM 1391</strain>
    </source>
</reference>
<keyword evidence="2" id="KW-0812">Transmembrane</keyword>
<feature type="transmembrane region" description="Helical" evidence="2">
    <location>
        <begin position="33"/>
        <end position="53"/>
    </location>
</feature>
<organism evidence="3 4">
    <name type="scientific">Rhodococcus ruber</name>
    <dbReference type="NCBI Taxonomy" id="1830"/>
    <lineage>
        <taxon>Bacteria</taxon>
        <taxon>Bacillati</taxon>
        <taxon>Actinomycetota</taxon>
        <taxon>Actinomycetes</taxon>
        <taxon>Mycobacteriales</taxon>
        <taxon>Nocardiaceae</taxon>
        <taxon>Rhodococcus</taxon>
    </lineage>
</organism>
<evidence type="ECO:0000256" key="2">
    <source>
        <dbReference type="SAM" id="Phobius"/>
    </source>
</evidence>
<keyword evidence="2" id="KW-0472">Membrane</keyword>
<feature type="transmembrane region" description="Helical" evidence="2">
    <location>
        <begin position="89"/>
        <end position="111"/>
    </location>
</feature>
<feature type="transmembrane region" description="Helical" evidence="2">
    <location>
        <begin position="179"/>
        <end position="199"/>
    </location>
</feature>
<keyword evidence="4" id="KW-1185">Reference proteome</keyword>
<comment type="caution">
    <text evidence="3">The sequence shown here is derived from an EMBL/GenBank/DDBJ whole genome shotgun (WGS) entry which is preliminary data.</text>
</comment>
<accession>A0ABT4M8W2</accession>
<feature type="region of interest" description="Disordered" evidence="1">
    <location>
        <begin position="1"/>
        <end position="27"/>
    </location>
</feature>
<feature type="compositionally biased region" description="Pro residues" evidence="1">
    <location>
        <begin position="10"/>
        <end position="22"/>
    </location>
</feature>
<sequence>MHGSGNYGYRPPPVAYPPQPPHPRPRLSSRPGVVSIVILVVGCMIGLGLRLAMGPLGSTSLHLLAANTIPSLALAVFCALQPVAPVRRIVAVAALSISVLISVIAELGPVYFGISDYVVYAAFLSIIVMVPAVLAWVLVRRRSLVTLVVVAISAVVGSVFQLLAHWLMLDAFNSRATPAVLDVVLLVSIAVPAWIAVGIDAVIGPKRNNPVAPTYNSPPPGYGPPFTR</sequence>
<keyword evidence="2" id="KW-1133">Transmembrane helix</keyword>
<dbReference type="EMBL" id="JAPWIJ010000001">
    <property type="protein sequence ID" value="MCZ4517293.1"/>
    <property type="molecule type" value="Genomic_DNA"/>
</dbReference>
<evidence type="ECO:0008006" key="5">
    <source>
        <dbReference type="Google" id="ProtNLM"/>
    </source>
</evidence>
<feature type="transmembrane region" description="Helical" evidence="2">
    <location>
        <begin position="117"/>
        <end position="137"/>
    </location>
</feature>
<evidence type="ECO:0000313" key="4">
    <source>
        <dbReference type="Proteomes" id="UP001081071"/>
    </source>
</evidence>
<name>A0ABT4M8W2_9NOCA</name>
<evidence type="ECO:0000313" key="3">
    <source>
        <dbReference type="EMBL" id="MCZ4517293.1"/>
    </source>
</evidence>
<protein>
    <recommendedName>
        <fullName evidence="5">Integral membrane protein</fullName>
    </recommendedName>
</protein>
<feature type="transmembrane region" description="Helical" evidence="2">
    <location>
        <begin position="59"/>
        <end position="80"/>
    </location>
</feature>
<feature type="transmembrane region" description="Helical" evidence="2">
    <location>
        <begin position="144"/>
        <end position="167"/>
    </location>
</feature>
<proteinExistence type="predicted"/>
<gene>
    <name evidence="3" type="ORF">O4220_02125</name>
</gene>
<dbReference type="RefSeq" id="WP_269601899.1">
    <property type="nucleotide sequence ID" value="NZ_JAPWIJ010000001.1"/>
</dbReference>